<dbReference type="EMBL" id="FTOA01000004">
    <property type="protein sequence ID" value="SIS91690.1"/>
    <property type="molecule type" value="Genomic_DNA"/>
</dbReference>
<keyword evidence="6" id="KW-1185">Reference proteome</keyword>
<dbReference type="InterPro" id="IPR008927">
    <property type="entry name" value="6-PGluconate_DH-like_C_sf"/>
</dbReference>
<accession>A0A1N7N016</accession>
<gene>
    <name evidence="5" type="ORF">SAMN05421779_104466</name>
</gene>
<dbReference type="FunFam" id="3.40.50.720:FF:000009">
    <property type="entry name" value="Fatty oxidation complex, alpha subunit"/>
    <property type="match status" value="1"/>
</dbReference>
<reference evidence="5 6" key="1">
    <citation type="submission" date="2017-01" db="EMBL/GenBank/DDBJ databases">
        <authorList>
            <person name="Mah S.A."/>
            <person name="Swanson W.J."/>
            <person name="Moy G.W."/>
            <person name="Vacquier V.D."/>
        </authorList>
    </citation>
    <scope>NUCLEOTIDE SEQUENCE [LARGE SCALE GENOMIC DNA]</scope>
    <source>
        <strain evidence="5 6">DSM 11589</strain>
    </source>
</reference>
<keyword evidence="1" id="KW-0560">Oxidoreductase</keyword>
<organism evidence="5 6">
    <name type="scientific">Insolitispirillum peregrinum</name>
    <dbReference type="NCBI Taxonomy" id="80876"/>
    <lineage>
        <taxon>Bacteria</taxon>
        <taxon>Pseudomonadati</taxon>
        <taxon>Pseudomonadota</taxon>
        <taxon>Alphaproteobacteria</taxon>
        <taxon>Rhodospirillales</taxon>
        <taxon>Novispirillaceae</taxon>
        <taxon>Insolitispirillum</taxon>
    </lineage>
</organism>
<dbReference type="GO" id="GO:0016616">
    <property type="term" value="F:oxidoreductase activity, acting on the CH-OH group of donors, NAD or NADP as acceptor"/>
    <property type="evidence" value="ECO:0007669"/>
    <property type="project" value="InterPro"/>
</dbReference>
<dbReference type="InterPro" id="IPR041040">
    <property type="entry name" value="3HCDH_RFF"/>
</dbReference>
<dbReference type="Gene3D" id="1.10.1040.50">
    <property type="match status" value="1"/>
</dbReference>
<protein>
    <submittedName>
        <fullName evidence="5">3-hydroxyacyl-CoA dehydrogenase</fullName>
    </submittedName>
</protein>
<dbReference type="STRING" id="80876.SAMN05421779_104466"/>
<dbReference type="Pfam" id="PF00725">
    <property type="entry name" value="3HCDH"/>
    <property type="match status" value="2"/>
</dbReference>
<name>A0A1N7N016_9PROT</name>
<feature type="domain" description="3-hydroxyacyl-CoA dehydrogenase C-terminal" evidence="2">
    <location>
        <begin position="404"/>
        <end position="485"/>
    </location>
</feature>
<evidence type="ECO:0000259" key="3">
    <source>
        <dbReference type="Pfam" id="PF02737"/>
    </source>
</evidence>
<dbReference type="Pfam" id="PF02737">
    <property type="entry name" value="3HCDH_N"/>
    <property type="match status" value="1"/>
</dbReference>
<dbReference type="InterPro" id="IPR006108">
    <property type="entry name" value="3HC_DH_C"/>
</dbReference>
<dbReference type="PANTHER" id="PTHR48075:SF5">
    <property type="entry name" value="3-HYDROXYBUTYRYL-COA DEHYDROGENASE"/>
    <property type="match status" value="1"/>
</dbReference>
<evidence type="ECO:0000313" key="6">
    <source>
        <dbReference type="Proteomes" id="UP000185678"/>
    </source>
</evidence>
<dbReference type="Gene3D" id="3.40.50.720">
    <property type="entry name" value="NAD(P)-binding Rossmann-like Domain"/>
    <property type="match status" value="1"/>
</dbReference>
<dbReference type="GO" id="GO:0006631">
    <property type="term" value="P:fatty acid metabolic process"/>
    <property type="evidence" value="ECO:0007669"/>
    <property type="project" value="InterPro"/>
</dbReference>
<evidence type="ECO:0000259" key="4">
    <source>
        <dbReference type="Pfam" id="PF18321"/>
    </source>
</evidence>
<proteinExistence type="predicted"/>
<dbReference type="Pfam" id="PF18321">
    <property type="entry name" value="3HCDH_RFF"/>
    <property type="match status" value="1"/>
</dbReference>
<feature type="domain" description="3-hydroxybutyryl-CoA dehydrogenase reduced Rossmann-fold" evidence="4">
    <location>
        <begin position="331"/>
        <end position="400"/>
    </location>
</feature>
<dbReference type="PANTHER" id="PTHR48075">
    <property type="entry name" value="3-HYDROXYACYL-COA DEHYDROGENASE FAMILY PROTEIN"/>
    <property type="match status" value="1"/>
</dbReference>
<evidence type="ECO:0000259" key="2">
    <source>
        <dbReference type="Pfam" id="PF00725"/>
    </source>
</evidence>
<dbReference type="AlphaFoldDB" id="A0A1N7N016"/>
<feature type="domain" description="3-hydroxyacyl-CoA dehydrogenase NAD binding" evidence="3">
    <location>
        <begin position="1"/>
        <end position="168"/>
    </location>
</feature>
<dbReference type="SUPFAM" id="SSF48179">
    <property type="entry name" value="6-phosphogluconate dehydrogenase C-terminal domain-like"/>
    <property type="match status" value="2"/>
</dbReference>
<dbReference type="InterPro" id="IPR036291">
    <property type="entry name" value="NAD(P)-bd_dom_sf"/>
</dbReference>
<feature type="domain" description="3-hydroxyacyl-CoA dehydrogenase C-terminal" evidence="2">
    <location>
        <begin position="173"/>
        <end position="269"/>
    </location>
</feature>
<dbReference type="InterPro" id="IPR006176">
    <property type="entry name" value="3-OHacyl-CoA_DH_NAD-bd"/>
</dbReference>
<dbReference type="SUPFAM" id="SSF51735">
    <property type="entry name" value="NAD(P)-binding Rossmann-fold domains"/>
    <property type="match status" value="1"/>
</dbReference>
<dbReference type="Proteomes" id="UP000185678">
    <property type="component" value="Unassembled WGS sequence"/>
</dbReference>
<sequence>MGSGIAHIAARAGHPVFLYDSRSGAAADAVASQRASFATLAQKGKLDADTAHAASAALQAVDTLDDLAGAGLVIEAIIEDLTVKQELFRRLEAVTAPDCILASNTSSLSITAIASALDAPQRLAGLHFFNPAPLMALVEVVSGLATAPAVVDTLMATAQGWGKTPVRTGSTPGFIVNRVARPYYAEALRLLDEQVSDTATLDALYRDAGGFRMGPFELMDLIGHDVNFAVTSSVWRAFFHDPRFTPSLIQQELVAAGFLGRKSGRGFYDHRGGERPDVQVAPHCPAPDGIVLHGDHPATAALTARLQAHGVACQHQPADDDRLATVGSAVLYPTDGRSAAQRAASSGITDTAVLDLALDYQQASRLAMACAPHCTPAARHALTGLLQAAGIAVSWLVDSPALAVMRTVAMLANEAGDAVHHGVCSAAAADTAMRLGANYPCGPLAWADRIGVATVVQVLDHLAAYYGEDRYRLSPYLRSCLLSGRPCHA</sequence>
<evidence type="ECO:0000313" key="5">
    <source>
        <dbReference type="EMBL" id="SIS91690.1"/>
    </source>
</evidence>
<evidence type="ECO:0000256" key="1">
    <source>
        <dbReference type="ARBA" id="ARBA00023002"/>
    </source>
</evidence>
<dbReference type="NCBIfam" id="NF006124">
    <property type="entry name" value="PRK08268.1"/>
    <property type="match status" value="1"/>
</dbReference>
<dbReference type="GO" id="GO:0070403">
    <property type="term" value="F:NAD+ binding"/>
    <property type="evidence" value="ECO:0007669"/>
    <property type="project" value="InterPro"/>
</dbReference>